<dbReference type="Pfam" id="PF04854">
    <property type="entry name" value="DUF624"/>
    <property type="match status" value="1"/>
</dbReference>
<dbReference type="AlphaFoldDB" id="A0A940WTA8"/>
<keyword evidence="1" id="KW-0812">Transmembrane</keyword>
<dbReference type="RefSeq" id="WP_210597582.1">
    <property type="nucleotide sequence ID" value="NZ_JAGKSQ010000004.1"/>
</dbReference>
<evidence type="ECO:0000256" key="1">
    <source>
        <dbReference type="SAM" id="Phobius"/>
    </source>
</evidence>
<proteinExistence type="predicted"/>
<gene>
    <name evidence="2" type="ORF">J7W16_12240</name>
</gene>
<protein>
    <submittedName>
        <fullName evidence="2">DUF624 domain-containing protein</fullName>
    </submittedName>
</protein>
<keyword evidence="3" id="KW-1185">Reference proteome</keyword>
<name>A0A940WTA8_9BACI</name>
<dbReference type="EMBL" id="JAGKSQ010000004">
    <property type="protein sequence ID" value="MBP3951901.1"/>
    <property type="molecule type" value="Genomic_DNA"/>
</dbReference>
<evidence type="ECO:0000313" key="2">
    <source>
        <dbReference type="EMBL" id="MBP3951901.1"/>
    </source>
</evidence>
<accession>A0A940WTA8</accession>
<feature type="transmembrane region" description="Helical" evidence="1">
    <location>
        <begin position="78"/>
        <end position="98"/>
    </location>
</feature>
<evidence type="ECO:0000313" key="3">
    <source>
        <dbReference type="Proteomes" id="UP000678228"/>
    </source>
</evidence>
<feature type="transmembrane region" description="Helical" evidence="1">
    <location>
        <begin position="104"/>
        <end position="131"/>
    </location>
</feature>
<feature type="transmembrane region" description="Helical" evidence="1">
    <location>
        <begin position="20"/>
        <end position="49"/>
    </location>
</feature>
<feature type="transmembrane region" description="Helical" evidence="1">
    <location>
        <begin position="143"/>
        <end position="168"/>
    </location>
</feature>
<keyword evidence="1" id="KW-1133">Transmembrane helix</keyword>
<keyword evidence="1" id="KW-0472">Membrane</keyword>
<reference evidence="2" key="1">
    <citation type="submission" date="2021-03" db="EMBL/GenBank/DDBJ databases">
        <title>Bacillus suaedae sp. nov., isolated from Suaeda aralocaspica.</title>
        <authorList>
            <person name="Lei R.F.R."/>
        </authorList>
    </citation>
    <scope>NUCLEOTIDE SEQUENCE</scope>
    <source>
        <strain evidence="2">YZJH907-2</strain>
    </source>
</reference>
<sequence>MFTMDSLLYKFTVWFMRLAYVNILWIVLTITGLGVFGFFPSTVAMFAVVRHWIRGDTEIPILITFWSHYKTNFMKTNMLGMVMTLLGLMIYWNLLFFISMNNQIGAMLFYLTIALALVYFVVVSFIIPVYVHYDLKVVGYLKYAFIISLSYPHHALYIGFSSIVMYYATLFFPVLFLFFSGSFLSLLIMRFAYVVFERVERKNSSKEVVAAEV</sequence>
<organism evidence="2 3">
    <name type="scientific">Halalkalibacter suaedae</name>
    <dbReference type="NCBI Taxonomy" id="2822140"/>
    <lineage>
        <taxon>Bacteria</taxon>
        <taxon>Bacillati</taxon>
        <taxon>Bacillota</taxon>
        <taxon>Bacilli</taxon>
        <taxon>Bacillales</taxon>
        <taxon>Bacillaceae</taxon>
        <taxon>Halalkalibacter</taxon>
    </lineage>
</organism>
<dbReference type="InterPro" id="IPR006938">
    <property type="entry name" value="DUF624"/>
</dbReference>
<comment type="caution">
    <text evidence="2">The sequence shown here is derived from an EMBL/GenBank/DDBJ whole genome shotgun (WGS) entry which is preliminary data.</text>
</comment>
<feature type="transmembrane region" description="Helical" evidence="1">
    <location>
        <begin position="174"/>
        <end position="196"/>
    </location>
</feature>
<dbReference type="Proteomes" id="UP000678228">
    <property type="component" value="Unassembled WGS sequence"/>
</dbReference>